<organism evidence="1 2">
    <name type="scientific">Sporosarcina highlanderae</name>
    <dbReference type="NCBI Taxonomy" id="3035916"/>
    <lineage>
        <taxon>Bacteria</taxon>
        <taxon>Bacillati</taxon>
        <taxon>Bacillota</taxon>
        <taxon>Bacilli</taxon>
        <taxon>Bacillales</taxon>
        <taxon>Caryophanaceae</taxon>
        <taxon>Sporosarcina</taxon>
    </lineage>
</organism>
<accession>A0ABT8JP56</accession>
<protein>
    <submittedName>
        <fullName evidence="1">Uncharacterized protein</fullName>
    </submittedName>
</protein>
<dbReference type="Proteomes" id="UP001175097">
    <property type="component" value="Unassembled WGS sequence"/>
</dbReference>
<sequence>MKLIIGEQHIEYKEIPSADEVIELINESVTQGHYFSHFIADGEEVYDEHEEYLESNLDEIKDLKVVIKTEKEFVNDVLLSAEEYLQRAIPDMSLLVEGFNRVPTSDIWDRFELLLGGMEWLNDMLKVVTNSKERPTNWELFQQLKSNMQAELLKIRKAMEKKNTNQISTIIKNGLLPFFVQLEEEFGKTIDSEFVRKDLN</sequence>
<gene>
    <name evidence="1" type="ORF">P5G49_04860</name>
</gene>
<reference evidence="1" key="1">
    <citation type="submission" date="2023-03" db="EMBL/GenBank/DDBJ databases">
        <title>MT1 and MT2 Draft Genomes of Novel Species.</title>
        <authorList>
            <person name="Venkateswaran K."/>
        </authorList>
    </citation>
    <scope>NUCLEOTIDE SEQUENCE</scope>
    <source>
        <strain evidence="1">F6_3S_P_2</strain>
    </source>
</reference>
<name>A0ABT8JP56_9BACL</name>
<evidence type="ECO:0000313" key="1">
    <source>
        <dbReference type="EMBL" id="MDN4606807.1"/>
    </source>
</evidence>
<evidence type="ECO:0000313" key="2">
    <source>
        <dbReference type="Proteomes" id="UP001175097"/>
    </source>
</evidence>
<dbReference type="RefSeq" id="WP_301242360.1">
    <property type="nucleotide sequence ID" value="NZ_JAROCC010000003.1"/>
</dbReference>
<proteinExistence type="predicted"/>
<comment type="caution">
    <text evidence="1">The sequence shown here is derived from an EMBL/GenBank/DDBJ whole genome shotgun (WGS) entry which is preliminary data.</text>
</comment>
<keyword evidence="2" id="KW-1185">Reference proteome</keyword>
<dbReference type="EMBL" id="JAROCC010000003">
    <property type="protein sequence ID" value="MDN4606807.1"/>
    <property type="molecule type" value="Genomic_DNA"/>
</dbReference>